<evidence type="ECO:0000313" key="1">
    <source>
        <dbReference type="EMBL" id="KAJ2813375.1"/>
    </source>
</evidence>
<accession>A0ACC1LPF1</accession>
<sequence>MAPLEPRVRRQVKQQRHSAPALDVHTYQFVSLIASPVPRLERERHPLLSISDYHDLVARCQQLEKRVFPKAEAMNLREELRKPNQYLFAVLQGNEPALVIAYGVLALSKVDYIARITKVCTDPQHRGLGAGEHLVRSMLAALGDPLALLSAQHISEPKGFTSICGIGSLRMNAKGVQLHVDTQRDVAIRMYTRCGFSTKTTIPDYYGEGRDAFLMNRGIASTAT</sequence>
<name>A0ACC1LPF1_9FUNG</name>
<protein>
    <submittedName>
        <fullName evidence="1">Uncharacterized protein</fullName>
    </submittedName>
</protein>
<dbReference type="EMBL" id="JANBUP010000065">
    <property type="protein sequence ID" value="KAJ2813375.1"/>
    <property type="molecule type" value="Genomic_DNA"/>
</dbReference>
<dbReference type="Proteomes" id="UP001140096">
    <property type="component" value="Unassembled WGS sequence"/>
</dbReference>
<reference evidence="1" key="1">
    <citation type="submission" date="2022-07" db="EMBL/GenBank/DDBJ databases">
        <title>Phylogenomic reconstructions and comparative analyses of Kickxellomycotina fungi.</title>
        <authorList>
            <person name="Reynolds N.K."/>
            <person name="Stajich J.E."/>
            <person name="Barry K."/>
            <person name="Grigoriev I.V."/>
            <person name="Crous P."/>
            <person name="Smith M.E."/>
        </authorList>
    </citation>
    <scope>NUCLEOTIDE SEQUENCE</scope>
    <source>
        <strain evidence="1">CBS 102833</strain>
    </source>
</reference>
<gene>
    <name evidence="1" type="ORF">H4S07_000734</name>
</gene>
<proteinExistence type="predicted"/>
<keyword evidence="2" id="KW-1185">Reference proteome</keyword>
<comment type="caution">
    <text evidence="1">The sequence shown here is derived from an EMBL/GenBank/DDBJ whole genome shotgun (WGS) entry which is preliminary data.</text>
</comment>
<evidence type="ECO:0000313" key="2">
    <source>
        <dbReference type="Proteomes" id="UP001140096"/>
    </source>
</evidence>
<organism evidence="1 2">
    <name type="scientific">Coemansia furcata</name>
    <dbReference type="NCBI Taxonomy" id="417177"/>
    <lineage>
        <taxon>Eukaryota</taxon>
        <taxon>Fungi</taxon>
        <taxon>Fungi incertae sedis</taxon>
        <taxon>Zoopagomycota</taxon>
        <taxon>Kickxellomycotina</taxon>
        <taxon>Kickxellomycetes</taxon>
        <taxon>Kickxellales</taxon>
        <taxon>Kickxellaceae</taxon>
        <taxon>Coemansia</taxon>
    </lineage>
</organism>